<name>A0ACB9GH54_CICIN</name>
<dbReference type="EMBL" id="CM042010">
    <property type="protein sequence ID" value="KAI3782401.1"/>
    <property type="molecule type" value="Genomic_DNA"/>
</dbReference>
<dbReference type="Proteomes" id="UP001055811">
    <property type="component" value="Linkage Group LG02"/>
</dbReference>
<keyword evidence="2" id="KW-1185">Reference proteome</keyword>
<organism evidence="1 2">
    <name type="scientific">Cichorium intybus</name>
    <name type="common">Chicory</name>
    <dbReference type="NCBI Taxonomy" id="13427"/>
    <lineage>
        <taxon>Eukaryota</taxon>
        <taxon>Viridiplantae</taxon>
        <taxon>Streptophyta</taxon>
        <taxon>Embryophyta</taxon>
        <taxon>Tracheophyta</taxon>
        <taxon>Spermatophyta</taxon>
        <taxon>Magnoliopsida</taxon>
        <taxon>eudicotyledons</taxon>
        <taxon>Gunneridae</taxon>
        <taxon>Pentapetalae</taxon>
        <taxon>asterids</taxon>
        <taxon>campanulids</taxon>
        <taxon>Asterales</taxon>
        <taxon>Asteraceae</taxon>
        <taxon>Cichorioideae</taxon>
        <taxon>Cichorieae</taxon>
        <taxon>Cichoriinae</taxon>
        <taxon>Cichorium</taxon>
    </lineage>
</organism>
<protein>
    <submittedName>
        <fullName evidence="1">Uncharacterized protein</fullName>
    </submittedName>
</protein>
<accession>A0ACB9GH54</accession>
<evidence type="ECO:0000313" key="2">
    <source>
        <dbReference type="Proteomes" id="UP001055811"/>
    </source>
</evidence>
<comment type="caution">
    <text evidence="1">The sequence shown here is derived from an EMBL/GenBank/DDBJ whole genome shotgun (WGS) entry which is preliminary data.</text>
</comment>
<evidence type="ECO:0000313" key="1">
    <source>
        <dbReference type="EMBL" id="KAI3782401.1"/>
    </source>
</evidence>
<gene>
    <name evidence="1" type="ORF">L2E82_12446</name>
</gene>
<reference evidence="1 2" key="2">
    <citation type="journal article" date="2022" name="Mol. Ecol. Resour.">
        <title>The genomes of chicory, endive, great burdock and yacon provide insights into Asteraceae paleo-polyploidization history and plant inulin production.</title>
        <authorList>
            <person name="Fan W."/>
            <person name="Wang S."/>
            <person name="Wang H."/>
            <person name="Wang A."/>
            <person name="Jiang F."/>
            <person name="Liu H."/>
            <person name="Zhao H."/>
            <person name="Xu D."/>
            <person name="Zhang Y."/>
        </authorList>
    </citation>
    <scope>NUCLEOTIDE SEQUENCE [LARGE SCALE GENOMIC DNA]</scope>
    <source>
        <strain evidence="2">cv. Punajuju</strain>
        <tissue evidence="1">Leaves</tissue>
    </source>
</reference>
<reference evidence="2" key="1">
    <citation type="journal article" date="2022" name="Mol. Ecol. Resour.">
        <title>The genomes of chicory, endive, great burdock and yacon provide insights into Asteraceae palaeo-polyploidization history and plant inulin production.</title>
        <authorList>
            <person name="Fan W."/>
            <person name="Wang S."/>
            <person name="Wang H."/>
            <person name="Wang A."/>
            <person name="Jiang F."/>
            <person name="Liu H."/>
            <person name="Zhao H."/>
            <person name="Xu D."/>
            <person name="Zhang Y."/>
        </authorList>
    </citation>
    <scope>NUCLEOTIDE SEQUENCE [LARGE SCALE GENOMIC DNA]</scope>
    <source>
        <strain evidence="2">cv. Punajuju</strain>
    </source>
</reference>
<proteinExistence type="predicted"/>
<sequence length="73" mass="8042">MVDKGYDVLPFGRGEGVTVQGINLPRSNGSILCFWTLEVVLKDVFCGLYVGESTVLITHPFCGLFRVDYATIN</sequence>